<comment type="caution">
    <text evidence="1">The sequence shown here is derived from an EMBL/GenBank/DDBJ whole genome shotgun (WGS) entry which is preliminary data.</text>
</comment>
<organism evidence="1 2">
    <name type="scientific">Stenotrophomonas rhizophila</name>
    <dbReference type="NCBI Taxonomy" id="216778"/>
    <lineage>
        <taxon>Bacteria</taxon>
        <taxon>Pseudomonadati</taxon>
        <taxon>Pseudomonadota</taxon>
        <taxon>Gammaproteobacteria</taxon>
        <taxon>Lysobacterales</taxon>
        <taxon>Lysobacteraceae</taxon>
        <taxon>Stenotrophomonas</taxon>
    </lineage>
</organism>
<dbReference type="InterPro" id="IPR021333">
    <property type="entry name" value="DUF2946"/>
</dbReference>
<dbReference type="Pfam" id="PF11162">
    <property type="entry name" value="DUF2946"/>
    <property type="match status" value="1"/>
</dbReference>
<dbReference type="Proteomes" id="UP001226084">
    <property type="component" value="Unassembled WGS sequence"/>
</dbReference>
<accession>A0AAP5ADQ3</accession>
<gene>
    <name evidence="1" type="ORF">QE424_000048</name>
</gene>
<dbReference type="EMBL" id="JAUTAS010000001">
    <property type="protein sequence ID" value="MDQ1106889.1"/>
    <property type="molecule type" value="Genomic_DNA"/>
</dbReference>
<sequence>MMSRLRHRLSLPVRLLMLAVVLFGTAGGALASALGDLHALSHAGVAGLSHAVSHAEPVDVAAAASEADHADEDDGARLLHALVHCGHCHGHGGVLPLAASAWSLPAAPAHAVPAGLTAQLLAQPPESLLRPPIAV</sequence>
<evidence type="ECO:0000313" key="2">
    <source>
        <dbReference type="Proteomes" id="UP001226084"/>
    </source>
</evidence>
<proteinExistence type="predicted"/>
<reference evidence="1" key="1">
    <citation type="submission" date="2023-07" db="EMBL/GenBank/DDBJ databases">
        <title>Functional and genomic diversity of the sorghum phyllosphere microbiome.</title>
        <authorList>
            <person name="Shade A."/>
        </authorList>
    </citation>
    <scope>NUCLEOTIDE SEQUENCE</scope>
    <source>
        <strain evidence="1">SORGH_AS_0457</strain>
    </source>
</reference>
<dbReference type="AlphaFoldDB" id="A0AAP5ADQ3"/>
<protein>
    <submittedName>
        <fullName evidence="1">Cytochrome c553</fullName>
    </submittedName>
</protein>
<evidence type="ECO:0000313" key="1">
    <source>
        <dbReference type="EMBL" id="MDQ1106889.1"/>
    </source>
</evidence>
<name>A0AAP5ADQ3_9GAMM</name>